<feature type="compositionally biased region" description="Polar residues" evidence="1">
    <location>
        <begin position="1"/>
        <end position="29"/>
    </location>
</feature>
<reference evidence="3 4" key="1">
    <citation type="submission" date="2018-08" db="EMBL/GenBank/DDBJ databases">
        <title>Cellulomonas rhizosphaerae sp. nov., a novel actinomycete isolated from soil.</title>
        <authorList>
            <person name="Tian Y."/>
        </authorList>
    </citation>
    <scope>NUCLEOTIDE SEQUENCE [LARGE SCALE GENOMIC DNA]</scope>
    <source>
        <strain evidence="3 4">NEAU-TCZ24</strain>
    </source>
</reference>
<evidence type="ECO:0000256" key="1">
    <source>
        <dbReference type="SAM" id="MobiDB-lite"/>
    </source>
</evidence>
<sequence>MAAPSSAGTSRAASCPSTTTAPRSWSTPSAGPPRPRRRTEVVRPVPTLVLVAAVVVLVVALVLGGLWVSRSRTLGHRVGSFRCALGRTGSGPWSAGIAQYGAEHLYWWRHVSLAPRPGHRWDRRGLAVLERVDAGEGNVVVTCRVAGNDDVPLLMSREAYEGLTSWIEATPSRIDSVI</sequence>
<name>A0A413RIG4_9CELL</name>
<comment type="caution">
    <text evidence="3">The sequence shown here is derived from an EMBL/GenBank/DDBJ whole genome shotgun (WGS) entry which is preliminary data.</text>
</comment>
<dbReference type="EMBL" id="QWKP01000217">
    <property type="protein sequence ID" value="RHA38093.1"/>
    <property type="molecule type" value="Genomic_DNA"/>
</dbReference>
<evidence type="ECO:0000256" key="2">
    <source>
        <dbReference type="SAM" id="Phobius"/>
    </source>
</evidence>
<dbReference type="Proteomes" id="UP000283374">
    <property type="component" value="Unassembled WGS sequence"/>
</dbReference>
<protein>
    <submittedName>
        <fullName evidence="3">DUF2550 family protein</fullName>
    </submittedName>
</protein>
<keyword evidence="2" id="KW-1133">Transmembrane helix</keyword>
<organism evidence="3 4">
    <name type="scientific">Cellulomonas rhizosphaerae</name>
    <dbReference type="NCBI Taxonomy" id="2293719"/>
    <lineage>
        <taxon>Bacteria</taxon>
        <taxon>Bacillati</taxon>
        <taxon>Actinomycetota</taxon>
        <taxon>Actinomycetes</taxon>
        <taxon>Micrococcales</taxon>
        <taxon>Cellulomonadaceae</taxon>
        <taxon>Cellulomonas</taxon>
    </lineage>
</organism>
<dbReference type="Pfam" id="PF10739">
    <property type="entry name" value="DUF2550"/>
    <property type="match status" value="1"/>
</dbReference>
<accession>A0A413RIG4</accession>
<keyword evidence="2" id="KW-0472">Membrane</keyword>
<dbReference type="AlphaFoldDB" id="A0A413RIG4"/>
<keyword evidence="4" id="KW-1185">Reference proteome</keyword>
<keyword evidence="2" id="KW-0812">Transmembrane</keyword>
<evidence type="ECO:0000313" key="3">
    <source>
        <dbReference type="EMBL" id="RHA38093.1"/>
    </source>
</evidence>
<feature type="transmembrane region" description="Helical" evidence="2">
    <location>
        <begin position="45"/>
        <end position="68"/>
    </location>
</feature>
<proteinExistence type="predicted"/>
<dbReference type="InterPro" id="IPR019675">
    <property type="entry name" value="DUF2550"/>
</dbReference>
<evidence type="ECO:0000313" key="4">
    <source>
        <dbReference type="Proteomes" id="UP000283374"/>
    </source>
</evidence>
<feature type="region of interest" description="Disordered" evidence="1">
    <location>
        <begin position="1"/>
        <end position="38"/>
    </location>
</feature>
<gene>
    <name evidence="3" type="ORF">D1825_15250</name>
</gene>